<feature type="domain" description="Copper amine oxidase-like N-terminal" evidence="1">
    <location>
        <begin position="42"/>
        <end position="136"/>
    </location>
</feature>
<reference evidence="2 3" key="1">
    <citation type="submission" date="2022-05" db="EMBL/GenBank/DDBJ databases">
        <title>Genome Sequencing of Bee-Associated Microbes.</title>
        <authorList>
            <person name="Dunlap C."/>
        </authorList>
    </citation>
    <scope>NUCLEOTIDE SEQUENCE [LARGE SCALE GENOMIC DNA]</scope>
    <source>
        <strain evidence="2 3">NRRL NRS-750</strain>
    </source>
</reference>
<protein>
    <submittedName>
        <fullName evidence="2">Copper amine oxidase N-terminal domain-containing protein</fullName>
    </submittedName>
</protein>
<evidence type="ECO:0000259" key="1">
    <source>
        <dbReference type="Pfam" id="PF07833"/>
    </source>
</evidence>
<gene>
    <name evidence="2" type="ORF">M5X04_09750</name>
</gene>
<dbReference type="InterPro" id="IPR012854">
    <property type="entry name" value="Cu_amine_oxidase-like_N"/>
</dbReference>
<sequence>MEGNIYEKNNIALTLSLVFTLLIGNPTISFANNFSNTVDNGKVENGRVLIPLRAVSERFNSEVIWNQAKKSITIIHGNRELLLHVNSRTALLNNAAFKLDVPAKIDKGTTYVPARVFAEAFGGTALWSEQERKATITIGLQQVFILTESLKPLRMSQERTNVLNTKLIEATDLSSYSQIRTYFRPFFTDSFINKIIHIKGIKNNAILTKKADITYDSTTAARMHQSAYFESDPINLELVDRYVFYKFVDNQWKVDDVNVGRQIIEP</sequence>
<dbReference type="EMBL" id="JAMDLY010000010">
    <property type="protein sequence ID" value="MCY9529617.1"/>
    <property type="molecule type" value="Genomic_DNA"/>
</dbReference>
<evidence type="ECO:0000313" key="2">
    <source>
        <dbReference type="EMBL" id="MCY9529617.1"/>
    </source>
</evidence>
<dbReference type="SUPFAM" id="SSF55383">
    <property type="entry name" value="Copper amine oxidase, domain N"/>
    <property type="match status" value="1"/>
</dbReference>
<name>A0ABT4E793_PAEAL</name>
<comment type="caution">
    <text evidence="2">The sequence shown here is derived from an EMBL/GenBank/DDBJ whole genome shotgun (WGS) entry which is preliminary data.</text>
</comment>
<dbReference type="Pfam" id="PF07833">
    <property type="entry name" value="Cu_amine_oxidN1"/>
    <property type="match status" value="1"/>
</dbReference>
<keyword evidence="3" id="KW-1185">Reference proteome</keyword>
<accession>A0ABT4E793</accession>
<dbReference type="InterPro" id="IPR036582">
    <property type="entry name" value="Mao_N_sf"/>
</dbReference>
<dbReference type="Gene3D" id="3.30.457.10">
    <property type="entry name" value="Copper amine oxidase-like, N-terminal domain"/>
    <property type="match status" value="1"/>
</dbReference>
<dbReference type="Proteomes" id="UP001527090">
    <property type="component" value="Unassembled WGS sequence"/>
</dbReference>
<dbReference type="RefSeq" id="WP_028532101.1">
    <property type="nucleotide sequence ID" value="NZ_JAMDLY010000010.1"/>
</dbReference>
<proteinExistence type="predicted"/>
<evidence type="ECO:0000313" key="3">
    <source>
        <dbReference type="Proteomes" id="UP001527090"/>
    </source>
</evidence>
<organism evidence="2 3">
    <name type="scientific">Paenibacillus alvei</name>
    <name type="common">Bacillus alvei</name>
    <dbReference type="NCBI Taxonomy" id="44250"/>
    <lineage>
        <taxon>Bacteria</taxon>
        <taxon>Bacillati</taxon>
        <taxon>Bacillota</taxon>
        <taxon>Bacilli</taxon>
        <taxon>Bacillales</taxon>
        <taxon>Paenibacillaceae</taxon>
        <taxon>Paenibacillus</taxon>
    </lineage>
</organism>